<evidence type="ECO:0000313" key="5">
    <source>
        <dbReference type="Proteomes" id="UP000324241"/>
    </source>
</evidence>
<dbReference type="PANTHER" id="PTHR30543">
    <property type="entry name" value="CHROMATE REDUCTASE"/>
    <property type="match status" value="1"/>
</dbReference>
<dbReference type="Proteomes" id="UP000308092">
    <property type="component" value="Unassembled WGS sequence"/>
</dbReference>
<evidence type="ECO:0000259" key="1">
    <source>
        <dbReference type="Pfam" id="PF03358"/>
    </source>
</evidence>
<dbReference type="Proteomes" id="UP000324241">
    <property type="component" value="Unassembled WGS sequence"/>
</dbReference>
<dbReference type="GO" id="GO:0005829">
    <property type="term" value="C:cytosol"/>
    <property type="evidence" value="ECO:0007669"/>
    <property type="project" value="TreeGrafter"/>
</dbReference>
<comment type="caution">
    <text evidence="3">The sequence shown here is derived from an EMBL/GenBank/DDBJ whole genome shotgun (WGS) entry which is preliminary data.</text>
</comment>
<evidence type="ECO:0000313" key="3">
    <source>
        <dbReference type="EMBL" id="THC92568.1"/>
    </source>
</evidence>
<dbReference type="InterPro" id="IPR050712">
    <property type="entry name" value="NAD(P)H-dep_reductase"/>
</dbReference>
<dbReference type="OrthoDB" id="68575at2759"/>
<evidence type="ECO:0000313" key="2">
    <source>
        <dbReference type="EMBL" id="KAA8649282.1"/>
    </source>
</evidence>
<name>A0A4S3JDW1_9EURO</name>
<dbReference type="GO" id="GO:0016491">
    <property type="term" value="F:oxidoreductase activity"/>
    <property type="evidence" value="ECO:0007669"/>
    <property type="project" value="InterPro"/>
</dbReference>
<dbReference type="PANTHER" id="PTHR30543:SF21">
    <property type="entry name" value="NAD(P)H-DEPENDENT FMN REDUCTASE LOT6"/>
    <property type="match status" value="1"/>
</dbReference>
<dbReference type="EMBL" id="SOSA01000324">
    <property type="protein sequence ID" value="THC92568.1"/>
    <property type="molecule type" value="Genomic_DNA"/>
</dbReference>
<dbReference type="InterPro" id="IPR005025">
    <property type="entry name" value="FMN_Rdtase-like_dom"/>
</dbReference>
<dbReference type="EMBL" id="QUQM01000003">
    <property type="protein sequence ID" value="KAA8649282.1"/>
    <property type="molecule type" value="Genomic_DNA"/>
</dbReference>
<reference evidence="2 5" key="2">
    <citation type="submission" date="2019-08" db="EMBL/GenBank/DDBJ databases">
        <title>The genome sequence of a newly discovered highly antifungal drug resistant Aspergillus species, Aspergillus tanneri NIH 1004.</title>
        <authorList>
            <person name="Mounaud S."/>
            <person name="Singh I."/>
            <person name="Joardar V."/>
            <person name="Pakala S."/>
            <person name="Pakala S."/>
            <person name="Venepally P."/>
            <person name="Chung J.K."/>
            <person name="Losada L."/>
            <person name="Nierman W.C."/>
        </authorList>
    </citation>
    <scope>NUCLEOTIDE SEQUENCE [LARGE SCALE GENOMIC DNA]</scope>
    <source>
        <strain evidence="2 5">NIH1004</strain>
    </source>
</reference>
<dbReference type="InterPro" id="IPR029039">
    <property type="entry name" value="Flavoprotein-like_sf"/>
</dbReference>
<proteinExistence type="predicted"/>
<sequence>MTPRIGLIICSQRNPRVGPQIGEFIRQTIQETNPTTEIKLIDLAVWNLPLCDEPWIPTHIQSADQYVHPHTQAWSREISSHDGFIFITPQYNWGYPASIKNALDYLYHEWKGKPALIVSYGGRGGGKAAAQLGQVLQGLRMTQLERMVSLAFPEEEILLRGAKGEDLDLTGESSFWGGEKQGIKEAFVELQELVLRK</sequence>
<reference evidence="3 4" key="1">
    <citation type="submission" date="2019-03" db="EMBL/GenBank/DDBJ databases">
        <title>The genome sequence of a newly discovered highly antifungal drug resistant Aspergillus species, Aspergillus tanneri NIH 1004.</title>
        <authorList>
            <person name="Mounaud S."/>
            <person name="Singh I."/>
            <person name="Joardar V."/>
            <person name="Pakala S."/>
            <person name="Pakala S."/>
            <person name="Venepally P."/>
            <person name="Hoover J."/>
            <person name="Nierman W."/>
            <person name="Chung J."/>
            <person name="Losada L."/>
        </authorList>
    </citation>
    <scope>NUCLEOTIDE SEQUENCE [LARGE SCALE GENOMIC DNA]</scope>
    <source>
        <strain evidence="3 4">NIH1004</strain>
    </source>
</reference>
<dbReference type="SUPFAM" id="SSF52218">
    <property type="entry name" value="Flavoproteins"/>
    <property type="match status" value="1"/>
</dbReference>
<protein>
    <recommendedName>
        <fullName evidence="1">NADPH-dependent FMN reductase-like domain-containing protein</fullName>
    </recommendedName>
</protein>
<dbReference type="AlphaFoldDB" id="A0A4S3JDW1"/>
<dbReference type="VEuPathDB" id="FungiDB:EYZ11_007956"/>
<gene>
    <name evidence="2" type="ORF">ATNIH1004_005183</name>
    <name evidence="3" type="ORF">EYZ11_007956</name>
</gene>
<dbReference type="STRING" id="1220188.A0A4S3JDW1"/>
<keyword evidence="4" id="KW-1185">Reference proteome</keyword>
<dbReference type="GO" id="GO:0010181">
    <property type="term" value="F:FMN binding"/>
    <property type="evidence" value="ECO:0007669"/>
    <property type="project" value="TreeGrafter"/>
</dbReference>
<dbReference type="Pfam" id="PF03358">
    <property type="entry name" value="FMN_red"/>
    <property type="match status" value="1"/>
</dbReference>
<evidence type="ECO:0000313" key="4">
    <source>
        <dbReference type="Proteomes" id="UP000308092"/>
    </source>
</evidence>
<feature type="domain" description="NADPH-dependent FMN reductase-like" evidence="1">
    <location>
        <begin position="3"/>
        <end position="149"/>
    </location>
</feature>
<organism evidence="3 4">
    <name type="scientific">Aspergillus tanneri</name>
    <dbReference type="NCBI Taxonomy" id="1220188"/>
    <lineage>
        <taxon>Eukaryota</taxon>
        <taxon>Fungi</taxon>
        <taxon>Dikarya</taxon>
        <taxon>Ascomycota</taxon>
        <taxon>Pezizomycotina</taxon>
        <taxon>Eurotiomycetes</taxon>
        <taxon>Eurotiomycetidae</taxon>
        <taxon>Eurotiales</taxon>
        <taxon>Aspergillaceae</taxon>
        <taxon>Aspergillus</taxon>
        <taxon>Aspergillus subgen. Circumdati</taxon>
    </lineage>
</organism>
<dbReference type="RefSeq" id="XP_033428643.1">
    <property type="nucleotide sequence ID" value="XM_033569837.1"/>
</dbReference>
<dbReference type="Gene3D" id="3.40.50.360">
    <property type="match status" value="1"/>
</dbReference>
<dbReference type="GeneID" id="54327885"/>
<accession>A0A4S3JDW1</accession>